<dbReference type="Proteomes" id="UP001499954">
    <property type="component" value="Unassembled WGS sequence"/>
</dbReference>
<comment type="caution">
    <text evidence="2">The sequence shown here is derived from an EMBL/GenBank/DDBJ whole genome shotgun (WGS) entry which is preliminary data.</text>
</comment>
<proteinExistence type="predicted"/>
<gene>
    <name evidence="2" type="ORF">GCM10009717_19680</name>
</gene>
<keyword evidence="1" id="KW-0812">Transmembrane</keyword>
<name>A0ABN2QJW8_9MICO</name>
<keyword evidence="1" id="KW-1133">Transmembrane helix</keyword>
<feature type="transmembrane region" description="Helical" evidence="1">
    <location>
        <begin position="248"/>
        <end position="267"/>
    </location>
</feature>
<protein>
    <recommendedName>
        <fullName evidence="4">ABC transporter permease</fullName>
    </recommendedName>
</protein>
<evidence type="ECO:0000256" key="1">
    <source>
        <dbReference type="SAM" id="Phobius"/>
    </source>
</evidence>
<evidence type="ECO:0008006" key="4">
    <source>
        <dbReference type="Google" id="ProtNLM"/>
    </source>
</evidence>
<accession>A0ABN2QJW8</accession>
<feature type="transmembrane region" description="Helical" evidence="1">
    <location>
        <begin position="330"/>
        <end position="349"/>
    </location>
</feature>
<keyword evidence="3" id="KW-1185">Reference proteome</keyword>
<feature type="transmembrane region" description="Helical" evidence="1">
    <location>
        <begin position="288"/>
        <end position="310"/>
    </location>
</feature>
<dbReference type="EMBL" id="BAAAMK010000002">
    <property type="protein sequence ID" value="GAA1953827.1"/>
    <property type="molecule type" value="Genomic_DNA"/>
</dbReference>
<organism evidence="2 3">
    <name type="scientific">Agromyces allii</name>
    <dbReference type="NCBI Taxonomy" id="393607"/>
    <lineage>
        <taxon>Bacteria</taxon>
        <taxon>Bacillati</taxon>
        <taxon>Actinomycetota</taxon>
        <taxon>Actinomycetes</taxon>
        <taxon>Micrococcales</taxon>
        <taxon>Microbacteriaceae</taxon>
        <taxon>Agromyces</taxon>
    </lineage>
</organism>
<sequence>MSEPGMRVREIATEAWRNVWTGASRTALLGGMLAVFAVSLVIADGIAIRASLDDAYAYRQSGASTKTITAVGAIDSRECGAIAVAEGVRGAGAIRKASDPLRPLALPAGSIPVYEVTSSFAALVAAPTEATGIYLAASVAQRLGVGVGDEIPLTVGSAHIAGIYNWPDDGRRSDLGYAALLPVTADGVFDECWAEAWPEPPALPTALRATVMPERVDSSNSPEGGAVNKTFGTQFRGEERYEARVTSFAPYFAVLVSALLTAFAIWLRRLELAAALHVGVRRVDLLATILIEIAMLLVVPITLGSAAAAGFARADPDEFTPLLLIGLRPLVGIIVGTTVGATVATLSIHERNLLRYFARR</sequence>
<keyword evidence="1" id="KW-0472">Membrane</keyword>
<evidence type="ECO:0000313" key="3">
    <source>
        <dbReference type="Proteomes" id="UP001499954"/>
    </source>
</evidence>
<evidence type="ECO:0000313" key="2">
    <source>
        <dbReference type="EMBL" id="GAA1953827.1"/>
    </source>
</evidence>
<reference evidence="2 3" key="1">
    <citation type="journal article" date="2019" name="Int. J. Syst. Evol. Microbiol.">
        <title>The Global Catalogue of Microorganisms (GCM) 10K type strain sequencing project: providing services to taxonomists for standard genome sequencing and annotation.</title>
        <authorList>
            <consortium name="The Broad Institute Genomics Platform"/>
            <consortium name="The Broad Institute Genome Sequencing Center for Infectious Disease"/>
            <person name="Wu L."/>
            <person name="Ma J."/>
        </authorList>
    </citation>
    <scope>NUCLEOTIDE SEQUENCE [LARGE SCALE GENOMIC DNA]</scope>
    <source>
        <strain evidence="2 3">JCM 13584</strain>
    </source>
</reference>